<proteinExistence type="predicted"/>
<protein>
    <submittedName>
        <fullName evidence="12">tRNA (N(6)-L-threonylcarbamoyladenosine(37)-C(2))-methylthiotransferase MtaB</fullName>
    </submittedName>
</protein>
<dbReference type="Gene3D" id="3.40.50.12160">
    <property type="entry name" value="Methylthiotransferase, N-terminal domain"/>
    <property type="match status" value="1"/>
</dbReference>
<dbReference type="Proteomes" id="UP000823637">
    <property type="component" value="Unassembled WGS sequence"/>
</dbReference>
<dbReference type="InterPro" id="IPR023404">
    <property type="entry name" value="rSAM_horseshoe"/>
</dbReference>
<dbReference type="Pfam" id="PF04055">
    <property type="entry name" value="Radical_SAM"/>
    <property type="match status" value="1"/>
</dbReference>
<dbReference type="InterPro" id="IPR058240">
    <property type="entry name" value="rSAM_sf"/>
</dbReference>
<keyword evidence="4" id="KW-0808">Transferase</keyword>
<dbReference type="Gene3D" id="3.80.30.20">
    <property type="entry name" value="tm_1862 like domain"/>
    <property type="match status" value="1"/>
</dbReference>
<gene>
    <name evidence="12" type="primary">mtaB</name>
    <name evidence="12" type="ORF">IAC32_00925</name>
</gene>
<name>A0A9D9HDU2_9BACT</name>
<evidence type="ECO:0000256" key="7">
    <source>
        <dbReference type="ARBA" id="ARBA00022723"/>
    </source>
</evidence>
<comment type="caution">
    <text evidence="12">The sequence shown here is derived from an EMBL/GenBank/DDBJ whole genome shotgun (WGS) entry which is preliminary data.</text>
</comment>
<dbReference type="SMART" id="SM00729">
    <property type="entry name" value="Elp3"/>
    <property type="match status" value="1"/>
</dbReference>
<feature type="domain" description="Radical SAM core" evidence="11">
    <location>
        <begin position="135"/>
        <end position="365"/>
    </location>
</feature>
<evidence type="ECO:0000256" key="3">
    <source>
        <dbReference type="ARBA" id="ARBA00022490"/>
    </source>
</evidence>
<dbReference type="InterPro" id="IPR006467">
    <property type="entry name" value="MiaB-like_bact"/>
</dbReference>
<dbReference type="CDD" id="cd01335">
    <property type="entry name" value="Radical_SAM"/>
    <property type="match status" value="1"/>
</dbReference>
<dbReference type="AlphaFoldDB" id="A0A9D9HDU2"/>
<evidence type="ECO:0000256" key="6">
    <source>
        <dbReference type="ARBA" id="ARBA00022694"/>
    </source>
</evidence>
<dbReference type="GO" id="GO:0035598">
    <property type="term" value="F:tRNA (N(6)-L-threonylcarbamoyladenosine(37)-C(2))-methylthiotransferase activity"/>
    <property type="evidence" value="ECO:0007669"/>
    <property type="project" value="TreeGrafter"/>
</dbReference>
<dbReference type="InterPro" id="IPR013848">
    <property type="entry name" value="Methylthiotransferase_N"/>
</dbReference>
<keyword evidence="2" id="KW-0004">4Fe-4S</keyword>
<dbReference type="GO" id="GO:0051539">
    <property type="term" value="F:4 iron, 4 sulfur cluster binding"/>
    <property type="evidence" value="ECO:0007669"/>
    <property type="project" value="UniProtKB-KW"/>
</dbReference>
<evidence type="ECO:0000259" key="10">
    <source>
        <dbReference type="PROSITE" id="PS51449"/>
    </source>
</evidence>
<keyword evidence="6" id="KW-0819">tRNA processing</keyword>
<dbReference type="PANTHER" id="PTHR11918">
    <property type="entry name" value="RADICAL SAM PROTEINS"/>
    <property type="match status" value="1"/>
</dbReference>
<organism evidence="12 13">
    <name type="scientific">Candidatus Enterocola intestinipullorum</name>
    <dbReference type="NCBI Taxonomy" id="2840783"/>
    <lineage>
        <taxon>Bacteria</taxon>
        <taxon>Pseudomonadati</taxon>
        <taxon>Bacteroidota</taxon>
        <taxon>Bacteroidia</taxon>
        <taxon>Bacteroidales</taxon>
        <taxon>Candidatus Enterocola</taxon>
    </lineage>
</organism>
<keyword evidence="5" id="KW-0949">S-adenosyl-L-methionine</keyword>
<dbReference type="NCBIfam" id="TIGR00089">
    <property type="entry name" value="MiaB/RimO family radical SAM methylthiotransferase"/>
    <property type="match status" value="1"/>
</dbReference>
<feature type="domain" description="MTTase N-terminal" evidence="10">
    <location>
        <begin position="1"/>
        <end position="113"/>
    </location>
</feature>
<keyword evidence="9" id="KW-0411">Iron-sulfur</keyword>
<dbReference type="PROSITE" id="PS51918">
    <property type="entry name" value="RADICAL_SAM"/>
    <property type="match status" value="1"/>
</dbReference>
<evidence type="ECO:0000313" key="12">
    <source>
        <dbReference type="EMBL" id="MBO8446298.1"/>
    </source>
</evidence>
<dbReference type="InterPro" id="IPR005839">
    <property type="entry name" value="Methylthiotransferase"/>
</dbReference>
<reference evidence="12" key="2">
    <citation type="journal article" date="2021" name="PeerJ">
        <title>Extensive microbial diversity within the chicken gut microbiome revealed by metagenomics and culture.</title>
        <authorList>
            <person name="Gilroy R."/>
            <person name="Ravi A."/>
            <person name="Getino M."/>
            <person name="Pursley I."/>
            <person name="Horton D.L."/>
            <person name="Alikhan N.F."/>
            <person name="Baker D."/>
            <person name="Gharbi K."/>
            <person name="Hall N."/>
            <person name="Watson M."/>
            <person name="Adriaenssens E.M."/>
            <person name="Foster-Nyarko E."/>
            <person name="Jarju S."/>
            <person name="Secka A."/>
            <person name="Antonio M."/>
            <person name="Oren A."/>
            <person name="Chaudhuri R.R."/>
            <person name="La Ragione R."/>
            <person name="Hildebrand F."/>
            <person name="Pallen M.J."/>
        </authorList>
    </citation>
    <scope>NUCLEOTIDE SEQUENCE</scope>
    <source>
        <strain evidence="12">D3-1215</strain>
    </source>
</reference>
<dbReference type="InterPro" id="IPR038135">
    <property type="entry name" value="Methylthiotransferase_N_sf"/>
</dbReference>
<dbReference type="PANTHER" id="PTHR11918:SF45">
    <property type="entry name" value="THREONYLCARBAMOYLADENOSINE TRNA METHYLTHIOTRANSFERASE"/>
    <property type="match status" value="1"/>
</dbReference>
<accession>A0A9D9HDU2</accession>
<comment type="cofactor">
    <cofactor evidence="1">
        <name>[4Fe-4S] cluster</name>
        <dbReference type="ChEBI" id="CHEBI:49883"/>
    </cofactor>
</comment>
<evidence type="ECO:0000256" key="2">
    <source>
        <dbReference type="ARBA" id="ARBA00022485"/>
    </source>
</evidence>
<evidence type="ECO:0000256" key="5">
    <source>
        <dbReference type="ARBA" id="ARBA00022691"/>
    </source>
</evidence>
<dbReference type="SUPFAM" id="SSF102114">
    <property type="entry name" value="Radical SAM enzymes"/>
    <property type="match status" value="1"/>
</dbReference>
<dbReference type="SFLD" id="SFLDG01061">
    <property type="entry name" value="methylthiotransferase"/>
    <property type="match status" value="1"/>
</dbReference>
<evidence type="ECO:0000313" key="13">
    <source>
        <dbReference type="Proteomes" id="UP000823637"/>
    </source>
</evidence>
<keyword evidence="7" id="KW-0479">Metal-binding</keyword>
<dbReference type="GO" id="GO:0046872">
    <property type="term" value="F:metal ion binding"/>
    <property type="evidence" value="ECO:0007669"/>
    <property type="project" value="UniProtKB-KW"/>
</dbReference>
<evidence type="ECO:0000256" key="4">
    <source>
        <dbReference type="ARBA" id="ARBA00022679"/>
    </source>
</evidence>
<dbReference type="EMBL" id="JADIMR010000012">
    <property type="protein sequence ID" value="MBO8446298.1"/>
    <property type="molecule type" value="Genomic_DNA"/>
</dbReference>
<dbReference type="PROSITE" id="PS01278">
    <property type="entry name" value="MTTASE_RADICAL"/>
    <property type="match status" value="1"/>
</dbReference>
<dbReference type="InterPro" id="IPR020612">
    <property type="entry name" value="Methylthiotransferase_CS"/>
</dbReference>
<dbReference type="Pfam" id="PF00919">
    <property type="entry name" value="UPF0004"/>
    <property type="match status" value="1"/>
</dbReference>
<reference evidence="12" key="1">
    <citation type="submission" date="2020-10" db="EMBL/GenBank/DDBJ databases">
        <authorList>
            <person name="Gilroy R."/>
        </authorList>
    </citation>
    <scope>NUCLEOTIDE SEQUENCE</scope>
    <source>
        <strain evidence="12">D3-1215</strain>
    </source>
</reference>
<dbReference type="PROSITE" id="PS51449">
    <property type="entry name" value="MTTASE_N"/>
    <property type="match status" value="1"/>
</dbReference>
<dbReference type="FunFam" id="3.40.50.12160:FF:000004">
    <property type="entry name" value="Threonylcarbamoyladenosine tRNA methylthiotransferase MtaB"/>
    <property type="match status" value="1"/>
</dbReference>
<keyword evidence="3" id="KW-0963">Cytoplasm</keyword>
<dbReference type="SFLD" id="SFLDS00029">
    <property type="entry name" value="Radical_SAM"/>
    <property type="match status" value="1"/>
</dbReference>
<sequence length="424" mass="47070">MTFRFYTLGCKLNFAESSHLARQLSGMGYTSAKNGEVPDICIVNTCTVTDHADKKARQLIHKLHKTYPGARIIATGCYAQLKPDEILSLDGVDTVLGANDKFMLPDIIGNAVPENGFTNVSATSLQSPFYPAWSGDDRTRHFLKIQDGCDYFCSYCAIPFARGRSRSAYIEDVAEAARKIAGNGGKEIILTGVNIGDFGKRTGEKIEDLVKTLDNIPGIERIRISSIEPDLLSDDLVRYIAESKKFAPHFHLPLQSGSDGCLKLMRRRYTASLFASKVELIKSLMPDAFIGVDVIVGTRGETPEFFRESYEFVERLPVSRLHVFAYSQRAGTAALRISPAVPPKEKKSRSEAMLALSDKKLAGFTASQIGSRRKVLWEAKNDGGVMYGFTENYLKVHRPFDEARINTIEEITVTDNNLSKNDEE</sequence>
<evidence type="ECO:0000256" key="1">
    <source>
        <dbReference type="ARBA" id="ARBA00001966"/>
    </source>
</evidence>
<evidence type="ECO:0000256" key="9">
    <source>
        <dbReference type="ARBA" id="ARBA00023014"/>
    </source>
</evidence>
<keyword evidence="8" id="KW-0408">Iron</keyword>
<dbReference type="InterPro" id="IPR006638">
    <property type="entry name" value="Elp3/MiaA/NifB-like_rSAM"/>
</dbReference>
<evidence type="ECO:0000256" key="8">
    <source>
        <dbReference type="ARBA" id="ARBA00023004"/>
    </source>
</evidence>
<evidence type="ECO:0000259" key="11">
    <source>
        <dbReference type="PROSITE" id="PS51918"/>
    </source>
</evidence>
<dbReference type="InterPro" id="IPR007197">
    <property type="entry name" value="rSAM"/>
</dbReference>
<dbReference type="NCBIfam" id="TIGR01579">
    <property type="entry name" value="MiaB-like-C"/>
    <property type="match status" value="1"/>
</dbReference>
<dbReference type="SFLD" id="SFLDG01082">
    <property type="entry name" value="B12-binding_domain_containing"/>
    <property type="match status" value="1"/>
</dbReference>